<dbReference type="PANTHER" id="PTHR43798">
    <property type="entry name" value="MONOACYLGLYCEROL LIPASE"/>
    <property type="match status" value="1"/>
</dbReference>
<evidence type="ECO:0000313" key="3">
    <source>
        <dbReference type="Proteomes" id="UP000598971"/>
    </source>
</evidence>
<evidence type="ECO:0000259" key="1">
    <source>
        <dbReference type="Pfam" id="PF12697"/>
    </source>
</evidence>
<dbReference type="InterPro" id="IPR029058">
    <property type="entry name" value="AB_hydrolase_fold"/>
</dbReference>
<dbReference type="Proteomes" id="UP000598971">
    <property type="component" value="Unassembled WGS sequence"/>
</dbReference>
<sequence length="268" mass="29520">MGKFLDFHGASIYYRIEGSGPDVVLIHGFGEDGDIWQHQIAFLSAHCRLIIPDLPGSGTSVLPEDSTAANETGYFTAIIAAILQAEKINTCVVLGHSMGGYIALDFAKKHRDMLTGFGLLHSTAFADSAEKKLNRQKGIELIESYGSYSFLKNTIPNLFADTYKKQHADSVATLIEKGNNFSKKALQHYYTAMMNRPDNTEVLRNNELPVLFVIGTNDVAAPMQDLLQQVHLPKMAYVTILENCGHMGMLESTETFNKALLAFITGIN</sequence>
<evidence type="ECO:0000313" key="2">
    <source>
        <dbReference type="EMBL" id="NNV54235.1"/>
    </source>
</evidence>
<proteinExistence type="predicted"/>
<dbReference type="SUPFAM" id="SSF53474">
    <property type="entry name" value="alpha/beta-Hydrolases"/>
    <property type="match status" value="1"/>
</dbReference>
<comment type="caution">
    <text evidence="2">The sequence shown here is derived from an EMBL/GenBank/DDBJ whole genome shotgun (WGS) entry which is preliminary data.</text>
</comment>
<organism evidence="2 3">
    <name type="scientific">Limnovirga soli</name>
    <dbReference type="NCBI Taxonomy" id="2656915"/>
    <lineage>
        <taxon>Bacteria</taxon>
        <taxon>Pseudomonadati</taxon>
        <taxon>Bacteroidota</taxon>
        <taxon>Chitinophagia</taxon>
        <taxon>Chitinophagales</taxon>
        <taxon>Chitinophagaceae</taxon>
        <taxon>Limnovirga</taxon>
    </lineage>
</organism>
<name>A0A8J8FAL7_9BACT</name>
<keyword evidence="3" id="KW-1185">Reference proteome</keyword>
<dbReference type="InterPro" id="IPR000073">
    <property type="entry name" value="AB_hydrolase_1"/>
</dbReference>
<dbReference type="EMBL" id="WHPF01000002">
    <property type="protein sequence ID" value="NNV54235.1"/>
    <property type="molecule type" value="Genomic_DNA"/>
</dbReference>
<dbReference type="PRINTS" id="PR00111">
    <property type="entry name" value="ABHYDROLASE"/>
</dbReference>
<dbReference type="InterPro" id="IPR050266">
    <property type="entry name" value="AB_hydrolase_sf"/>
</dbReference>
<accession>A0A8J8FAL7</accession>
<keyword evidence="2" id="KW-0378">Hydrolase</keyword>
<feature type="domain" description="AB hydrolase-1" evidence="1">
    <location>
        <begin position="23"/>
        <end position="257"/>
    </location>
</feature>
<reference evidence="2" key="1">
    <citation type="submission" date="2019-10" db="EMBL/GenBank/DDBJ databases">
        <title>Draft genome sequence of Panacibacter sp. KCS-6.</title>
        <authorList>
            <person name="Yim K.J."/>
        </authorList>
    </citation>
    <scope>NUCLEOTIDE SEQUENCE</scope>
    <source>
        <strain evidence="2">KCS-6</strain>
    </source>
</reference>
<dbReference type="Gene3D" id="3.40.50.1820">
    <property type="entry name" value="alpha/beta hydrolase"/>
    <property type="match status" value="1"/>
</dbReference>
<protein>
    <submittedName>
        <fullName evidence="2">Alpha/beta fold hydrolase</fullName>
    </submittedName>
</protein>
<dbReference type="AlphaFoldDB" id="A0A8J8FAL7"/>
<dbReference type="GO" id="GO:0016787">
    <property type="term" value="F:hydrolase activity"/>
    <property type="evidence" value="ECO:0007669"/>
    <property type="project" value="UniProtKB-KW"/>
</dbReference>
<dbReference type="RefSeq" id="WP_171606165.1">
    <property type="nucleotide sequence ID" value="NZ_WHPF01000002.1"/>
</dbReference>
<dbReference type="Pfam" id="PF12697">
    <property type="entry name" value="Abhydrolase_6"/>
    <property type="match status" value="1"/>
</dbReference>
<gene>
    <name evidence="2" type="ORF">GD597_02105</name>
</gene>